<evidence type="ECO:0000313" key="1">
    <source>
        <dbReference type="EMBL" id="GAG50900.1"/>
    </source>
</evidence>
<dbReference type="InterPro" id="IPR037143">
    <property type="entry name" value="4-PPantetheinyl_Trfase_dom_sf"/>
</dbReference>
<sequence>MAYYTGIDIIEIARIKKAIARWGEAFLHRVYTDSELKLYYKNPS</sequence>
<evidence type="ECO:0008006" key="2">
    <source>
        <dbReference type="Google" id="ProtNLM"/>
    </source>
</evidence>
<accession>X0Y545</accession>
<protein>
    <recommendedName>
        <fullName evidence="2">4'-phosphopantetheinyl transferase domain-containing protein</fullName>
    </recommendedName>
</protein>
<dbReference type="AlphaFoldDB" id="X0Y545"/>
<comment type="caution">
    <text evidence="1">The sequence shown here is derived from an EMBL/GenBank/DDBJ whole genome shotgun (WGS) entry which is preliminary data.</text>
</comment>
<organism evidence="1">
    <name type="scientific">marine sediment metagenome</name>
    <dbReference type="NCBI Taxonomy" id="412755"/>
    <lineage>
        <taxon>unclassified sequences</taxon>
        <taxon>metagenomes</taxon>
        <taxon>ecological metagenomes</taxon>
    </lineage>
</organism>
<name>X0Y545_9ZZZZ</name>
<dbReference type="EMBL" id="BARS01053353">
    <property type="protein sequence ID" value="GAG50900.1"/>
    <property type="molecule type" value="Genomic_DNA"/>
</dbReference>
<gene>
    <name evidence="1" type="ORF">S01H1_79186</name>
</gene>
<dbReference type="GO" id="GO:0008897">
    <property type="term" value="F:holo-[acyl-carrier-protein] synthase activity"/>
    <property type="evidence" value="ECO:0007669"/>
    <property type="project" value="InterPro"/>
</dbReference>
<reference evidence="1" key="1">
    <citation type="journal article" date="2014" name="Front. Microbiol.">
        <title>High frequency of phylogenetically diverse reductive dehalogenase-homologous genes in deep subseafloor sedimentary metagenomes.</title>
        <authorList>
            <person name="Kawai M."/>
            <person name="Futagami T."/>
            <person name="Toyoda A."/>
            <person name="Takaki Y."/>
            <person name="Nishi S."/>
            <person name="Hori S."/>
            <person name="Arai W."/>
            <person name="Tsubouchi T."/>
            <person name="Morono Y."/>
            <person name="Uchiyama I."/>
            <person name="Ito T."/>
            <person name="Fujiyama A."/>
            <person name="Inagaki F."/>
            <person name="Takami H."/>
        </authorList>
    </citation>
    <scope>NUCLEOTIDE SEQUENCE</scope>
    <source>
        <strain evidence="1">Expedition CK06-06</strain>
    </source>
</reference>
<dbReference type="SUPFAM" id="SSF56214">
    <property type="entry name" value="4'-phosphopantetheinyl transferase"/>
    <property type="match status" value="1"/>
</dbReference>
<proteinExistence type="predicted"/>
<dbReference type="Gene3D" id="3.90.470.20">
    <property type="entry name" value="4'-phosphopantetheinyl transferase domain"/>
    <property type="match status" value="1"/>
</dbReference>
<feature type="non-terminal residue" evidence="1">
    <location>
        <position position="44"/>
    </location>
</feature>
<dbReference type="GO" id="GO:0000287">
    <property type="term" value="F:magnesium ion binding"/>
    <property type="evidence" value="ECO:0007669"/>
    <property type="project" value="InterPro"/>
</dbReference>